<keyword evidence="2" id="KW-1133">Transmembrane helix</keyword>
<name>A0A1G4HLG1_PLAVI</name>
<accession>A0A1G4HLG1</accession>
<keyword evidence="2" id="KW-0472">Membrane</keyword>
<evidence type="ECO:0000313" key="3">
    <source>
        <dbReference type="EMBL" id="SCO70206.1"/>
    </source>
</evidence>
<keyword evidence="2" id="KW-0812">Transmembrane</keyword>
<feature type="compositionally biased region" description="Low complexity" evidence="1">
    <location>
        <begin position="334"/>
        <end position="347"/>
    </location>
</feature>
<proteinExistence type="predicted"/>
<evidence type="ECO:0000256" key="2">
    <source>
        <dbReference type="SAM" id="Phobius"/>
    </source>
</evidence>
<reference evidence="5 6" key="1">
    <citation type="submission" date="2016-07" db="EMBL/GenBank/DDBJ databases">
        <authorList>
            <consortium name="Pathogen Informatics"/>
        </authorList>
    </citation>
    <scope>NUCLEOTIDE SEQUENCE [LARGE SCALE GENOMIC DNA]</scope>
</reference>
<organism evidence="4 6">
    <name type="scientific">Plasmodium vivax</name>
    <name type="common">malaria parasite P. vivax</name>
    <dbReference type="NCBI Taxonomy" id="5855"/>
    <lineage>
        <taxon>Eukaryota</taxon>
        <taxon>Sar</taxon>
        <taxon>Alveolata</taxon>
        <taxon>Apicomplexa</taxon>
        <taxon>Aconoidasida</taxon>
        <taxon>Haemosporida</taxon>
        <taxon>Plasmodiidae</taxon>
        <taxon>Plasmodium</taxon>
        <taxon>Plasmodium (Plasmodium)</taxon>
    </lineage>
</organism>
<dbReference type="Proteomes" id="UP000196402">
    <property type="component" value="Chromosome 14"/>
</dbReference>
<dbReference type="EMBL" id="LT615269">
    <property type="protein sequence ID" value="SCO75698.1"/>
    <property type="molecule type" value="Genomic_DNA"/>
</dbReference>
<dbReference type="eggNOG" id="ENOG502QSX2">
    <property type="taxonomic scope" value="Eukaryota"/>
</dbReference>
<evidence type="ECO:0000256" key="1">
    <source>
        <dbReference type="SAM" id="MobiDB-lite"/>
    </source>
</evidence>
<feature type="region of interest" description="Disordered" evidence="1">
    <location>
        <begin position="306"/>
        <end position="347"/>
    </location>
</feature>
<dbReference type="VEuPathDB" id="PlasmoDB:PVX_101190"/>
<feature type="transmembrane region" description="Helical" evidence="2">
    <location>
        <begin position="481"/>
        <end position="503"/>
    </location>
</feature>
<sequence length="514" mass="58804">MGGAISSRRAFSAWAALLPLGELGRGPNPFAEGILRIFPANESIDGILVHLPYRFIKHRVHSRGIYLHANFDDLDSVINLVEMQKRITNLHCNLRKEKGEFVRTAAHWEDVLITNNCVIFVQIKYKDSLKNIFKFMDYLYQHTSATALVFICDNFLYDNEIYNPHEDLNTTILHASVLTYLVPYDSMIEYLQKDHYDSYTFELFWGFTNKSDVVHIKYHLDFGKYFNYIFFHYMKNFLLDLKDLITYEIHFSIHKNFTIDPRFCFIRDSSYCISKPDYMNSNVVREVVEQQVRSLCVYQLTATGGGGHEGGASQNAPPKASPTASPTPPPTAPPKGAGHPAGEHPATYTPHNRFSEKFIQYVNALFDFGFENNLCSSGSSDLSKKCSDKILGHLGVPLQEVNKCFLKNFHAYMKDMIKTKFYVYSIEINGQTFKLKLNKDISIRLICSAFRVMPKRCADYFAGGVYGTSLVRKKSKKKELLAFYILLLLVLSHILGTLLNYLVSRHLDAIEGKD</sequence>
<evidence type="ECO:0000313" key="5">
    <source>
        <dbReference type="Proteomes" id="UP000196402"/>
    </source>
</evidence>
<dbReference type="EMBL" id="LT615252">
    <property type="protein sequence ID" value="SCO70206.1"/>
    <property type="molecule type" value="Genomic_DNA"/>
</dbReference>
<dbReference type="VEuPathDB" id="PlasmoDB:PVPAM_140071700"/>
<dbReference type="Proteomes" id="UP000305196">
    <property type="component" value="Chromosome 14"/>
</dbReference>
<dbReference type="AlphaFoldDB" id="A0A1G4HLG1"/>
<dbReference type="VEuPathDB" id="PlasmoDB:PVP01_1463000"/>
<dbReference type="VEuPathDB" id="PlasmoDB:PVW1_140069500"/>
<protein>
    <submittedName>
        <fullName evidence="4">Uncharacterized protein</fullName>
    </submittedName>
</protein>
<evidence type="ECO:0000313" key="6">
    <source>
        <dbReference type="Proteomes" id="UP000305196"/>
    </source>
</evidence>
<evidence type="ECO:0000313" key="4">
    <source>
        <dbReference type="EMBL" id="SCO75698.1"/>
    </source>
</evidence>
<gene>
    <name evidence="4" type="ORF">PVC01_140069000</name>
    <name evidence="3" type="ORF">PVT01_140068400</name>
</gene>